<dbReference type="OrthoDB" id="591557at2759"/>
<evidence type="ECO:0000313" key="3">
    <source>
        <dbReference type="Proteomes" id="UP000653305"/>
    </source>
</evidence>
<feature type="domain" description="F-box associated beta-propeller type 1" evidence="1">
    <location>
        <begin position="45"/>
        <end position="228"/>
    </location>
</feature>
<protein>
    <submittedName>
        <fullName evidence="2">F-box/kelch-repeat protein at3g06240</fullName>
    </submittedName>
</protein>
<evidence type="ECO:0000259" key="1">
    <source>
        <dbReference type="Pfam" id="PF07734"/>
    </source>
</evidence>
<keyword evidence="3" id="KW-1185">Reference proteome</keyword>
<proteinExistence type="predicted"/>
<gene>
    <name evidence="2" type="ORF">PHJA_001211900</name>
</gene>
<sequence>MDLYTSSIQSIIEGSNSATQIYPTTNDNSLLLDRARVDYPFSGRDGEISLVGSCNGLVCVSLHTHSLVLWNPTTGKWKRIPDSDTDVDTEGGYCISFAFGYDELHDDYKVVESMHVMRDGWFKTGGMVVTAYSLRTNSWKTLSNWPGGGHKFGGSGQFLNGAIHWSVREFGDDDYWAIVSHDLATDTFNVLRLPDFDDGGCFVVVDVLQGRLALNLEYKFHMDVWVMK</sequence>
<accession>A0A830C0F9</accession>
<dbReference type="Pfam" id="PF07734">
    <property type="entry name" value="FBA_1"/>
    <property type="match status" value="1"/>
</dbReference>
<dbReference type="InterPro" id="IPR050796">
    <property type="entry name" value="SCF_F-box_component"/>
</dbReference>
<organism evidence="2 3">
    <name type="scientific">Phtheirospermum japonicum</name>
    <dbReference type="NCBI Taxonomy" id="374723"/>
    <lineage>
        <taxon>Eukaryota</taxon>
        <taxon>Viridiplantae</taxon>
        <taxon>Streptophyta</taxon>
        <taxon>Embryophyta</taxon>
        <taxon>Tracheophyta</taxon>
        <taxon>Spermatophyta</taxon>
        <taxon>Magnoliopsida</taxon>
        <taxon>eudicotyledons</taxon>
        <taxon>Gunneridae</taxon>
        <taxon>Pentapetalae</taxon>
        <taxon>asterids</taxon>
        <taxon>lamiids</taxon>
        <taxon>Lamiales</taxon>
        <taxon>Orobanchaceae</taxon>
        <taxon>Orobanchaceae incertae sedis</taxon>
        <taxon>Phtheirospermum</taxon>
    </lineage>
</organism>
<dbReference type="AlphaFoldDB" id="A0A830C0F9"/>
<dbReference type="InterPro" id="IPR017451">
    <property type="entry name" value="F-box-assoc_interact_dom"/>
</dbReference>
<comment type="caution">
    <text evidence="2">The sequence shown here is derived from an EMBL/GenBank/DDBJ whole genome shotgun (WGS) entry which is preliminary data.</text>
</comment>
<dbReference type="InterPro" id="IPR006527">
    <property type="entry name" value="F-box-assoc_dom_typ1"/>
</dbReference>
<dbReference type="PANTHER" id="PTHR31672">
    <property type="entry name" value="BNACNNG10540D PROTEIN"/>
    <property type="match status" value="1"/>
</dbReference>
<dbReference type="PANTHER" id="PTHR31672:SF13">
    <property type="entry name" value="F-BOX PROTEIN CPR30-LIKE"/>
    <property type="match status" value="1"/>
</dbReference>
<name>A0A830C0F9_9LAMI</name>
<reference evidence="2" key="1">
    <citation type="submission" date="2020-07" db="EMBL/GenBank/DDBJ databases">
        <title>Ethylene signaling mediates host invasion by parasitic plants.</title>
        <authorList>
            <person name="Yoshida S."/>
        </authorList>
    </citation>
    <scope>NUCLEOTIDE SEQUENCE</scope>
    <source>
        <strain evidence="2">Okayama</strain>
    </source>
</reference>
<dbReference type="EMBL" id="BMAC01000222">
    <property type="protein sequence ID" value="GFP90678.1"/>
    <property type="molecule type" value="Genomic_DNA"/>
</dbReference>
<dbReference type="NCBIfam" id="TIGR01640">
    <property type="entry name" value="F_box_assoc_1"/>
    <property type="match status" value="1"/>
</dbReference>
<evidence type="ECO:0000313" key="2">
    <source>
        <dbReference type="EMBL" id="GFP90678.1"/>
    </source>
</evidence>
<dbReference type="Proteomes" id="UP000653305">
    <property type="component" value="Unassembled WGS sequence"/>
</dbReference>